<evidence type="ECO:0000313" key="3">
    <source>
        <dbReference type="Proteomes" id="UP000186720"/>
    </source>
</evidence>
<name>A0A1Q6A1D8_9SPHI</name>
<proteinExistence type="predicted"/>
<dbReference type="Pfam" id="PF13847">
    <property type="entry name" value="Methyltransf_31"/>
    <property type="match status" value="1"/>
</dbReference>
<reference evidence="2 3" key="1">
    <citation type="submission" date="2016-11" db="EMBL/GenBank/DDBJ databases">
        <title>Whole Genome Sequencing of Mucilaginibacter polytrichastri RG4-7(T) isolated from the moss sample.</title>
        <authorList>
            <person name="Li Y."/>
        </authorList>
    </citation>
    <scope>NUCLEOTIDE SEQUENCE [LARGE SCALE GENOMIC DNA]</scope>
    <source>
        <strain evidence="2 3">RG4-7</strain>
    </source>
</reference>
<accession>A0A1Q6A1D8</accession>
<dbReference type="RefSeq" id="WP_074490372.1">
    <property type="nucleotide sequence ID" value="NZ_FPAM01000024.1"/>
</dbReference>
<sequence>MATTNKFIKRDPSTSKLFDERSLQRDYATLASLLKPGMQVLDVGCGTGAISKDIANIIGPQGQVTGIDNTGHFIESGKETYNDVENLELIHTDLFDFNPEEKFDLIVSARTIQWLSNPQEAIAKMKSMLKPGGWLSVLDYDHTALAWIPEPPLSMRRFYATFLRWRSDAGMNNEVAEDAKGFFEELGFQNIEVLNADEVYEKGQPDFEHKISIWSKVAAMNQIVEEGYISDADRLQAIEDYNQWIATDAKQMIMKLKETRGQNL</sequence>
<dbReference type="Proteomes" id="UP000186720">
    <property type="component" value="Unassembled WGS sequence"/>
</dbReference>
<dbReference type="AlphaFoldDB" id="A0A1Q6A1D8"/>
<dbReference type="OrthoDB" id="9789123at2"/>
<evidence type="ECO:0000313" key="2">
    <source>
        <dbReference type="EMBL" id="OKS87823.1"/>
    </source>
</evidence>
<dbReference type="InterPro" id="IPR025714">
    <property type="entry name" value="Methyltranfer_dom"/>
</dbReference>
<organism evidence="2 3">
    <name type="scientific">Mucilaginibacter polytrichastri</name>
    <dbReference type="NCBI Taxonomy" id="1302689"/>
    <lineage>
        <taxon>Bacteria</taxon>
        <taxon>Pseudomonadati</taxon>
        <taxon>Bacteroidota</taxon>
        <taxon>Sphingobacteriia</taxon>
        <taxon>Sphingobacteriales</taxon>
        <taxon>Sphingobacteriaceae</taxon>
        <taxon>Mucilaginibacter</taxon>
    </lineage>
</organism>
<comment type="caution">
    <text evidence="2">The sequence shown here is derived from an EMBL/GenBank/DDBJ whole genome shotgun (WGS) entry which is preliminary data.</text>
</comment>
<feature type="domain" description="Methyltransferase" evidence="1">
    <location>
        <begin position="35"/>
        <end position="147"/>
    </location>
</feature>
<dbReference type="SUPFAM" id="SSF53335">
    <property type="entry name" value="S-adenosyl-L-methionine-dependent methyltransferases"/>
    <property type="match status" value="1"/>
</dbReference>
<gene>
    <name evidence="2" type="ORF">RG47T_3286</name>
</gene>
<dbReference type="STRING" id="1302689.RG47T_3286"/>
<dbReference type="CDD" id="cd02440">
    <property type="entry name" value="AdoMet_MTases"/>
    <property type="match status" value="1"/>
</dbReference>
<keyword evidence="3" id="KW-1185">Reference proteome</keyword>
<dbReference type="Gene3D" id="3.40.50.150">
    <property type="entry name" value="Vaccinia Virus protein VP39"/>
    <property type="match status" value="1"/>
</dbReference>
<dbReference type="EMBL" id="MPPL01000001">
    <property type="protein sequence ID" value="OKS87823.1"/>
    <property type="molecule type" value="Genomic_DNA"/>
</dbReference>
<dbReference type="PANTHER" id="PTHR43861">
    <property type="entry name" value="TRANS-ACONITATE 2-METHYLTRANSFERASE-RELATED"/>
    <property type="match status" value="1"/>
</dbReference>
<evidence type="ECO:0000259" key="1">
    <source>
        <dbReference type="Pfam" id="PF13847"/>
    </source>
</evidence>
<protein>
    <recommendedName>
        <fullName evidence="1">Methyltransferase domain-containing protein</fullName>
    </recommendedName>
</protein>
<dbReference type="InterPro" id="IPR029063">
    <property type="entry name" value="SAM-dependent_MTases_sf"/>
</dbReference>